<dbReference type="PROSITE" id="PS50238">
    <property type="entry name" value="RHOGAP"/>
    <property type="match status" value="1"/>
</dbReference>
<dbReference type="OrthoDB" id="2155291at2759"/>
<dbReference type="SMART" id="SM00324">
    <property type="entry name" value="RhoGAP"/>
    <property type="match status" value="1"/>
</dbReference>
<evidence type="ECO:0000259" key="5">
    <source>
        <dbReference type="PROSITE" id="PS50238"/>
    </source>
</evidence>
<sequence length="1151" mass="125728">MAVLSLPLSFTNSFWSQDYRRGLEVLFGKLEQGVAENDEIVAFVRARAIAENNIASSLRNPSHTGKQGTGFSADEGATLFMAFRGLQAESVAQGQAHHNIAKELNTLVADPFDEWAQGYKERLRQNKATVIDNWLRSYELAQGEVAKLKNQYLAKVRRADEAEDEYVLVAPRPPSPLLTTPVSSAKFAPNSGGPTDKYTSSPRIRPADGHRTAPQRTASVSERIAQRLKEIQKRSADVLAQATSTEDPNASPESISEKPLPKVDKGKGRAVLTEEPEELLSPPPMSPMPPPKELPNSPMPYIPQSIVIAGLSLPPVAISQLLTRAAAELRLRPVRFPLLGEYQDAFTGEEFVVWLQQNVEALGGSLDRAEEMAKDLTEREGLLRRLGELGNQFEDSDDAFFQFRPKAFELGQQTSEPSVLSKAQSDTLLKKTGTSFVSLVNKALNTSTGNNGEPPYIRARHEADDADKAYRIGVRRLDRHRLALEERIEETLKVLQRWETERLRAVKTVLLQYQGTLANLPKSLEPSLERSATLIASYQPESDLTALIERYRTGPFRPDPQIYESVAHDESDVVFGIDLRKWAEGGWYALTQGDEKKELIPPVLTAMLAGLDAAYERVPNDIEKRKAWIYEVPLPAVHQLRESLNAIPPDQPFSSDFLAKFDAPVIASCVKLWVLELTPPLALYEGWDDFRRLYPTVGGSAPKEGEESGEQHLQVVSSALQRLPRVHLFVLDAIVKHLRNLVETTKVEEADEIYFTKIALSMGRSVLRPKVETELSIQDRHPTLLFLDLLKNYDALLPPTIARKKRESERKVPIRKRTAPIDMRLSRSRISLQVGADAQQLLAAQQIAQNPSLAHKSPELPSLPPPVAAVVSSTEAAPAASMTLSPPPPPPVLEKAKTPPPPPPIVQKIKTPPPPTVVEKVKTPPPPPPAPFLATPPPPPPVLANKISDPPRPSFKEPPPEFDDVPRPSFKEPPPELDDLPPRPSFADPPPEDSDVSTPPRVSAFPTPTAKVIPPTPRKQGSVSGSSSPSKIASRSPSPPPTPSADDVVLGAGKASISRTGSAQSGVMRGPRLARGPRASPGGGSVQNLVQNLNRNSTGGVPAAGSATNPKVNRLSGSPVRRPSSVVGRSAASFSRRTMASDAEDDVVDKK</sequence>
<dbReference type="GO" id="GO:0007264">
    <property type="term" value="P:small GTPase-mediated signal transduction"/>
    <property type="evidence" value="ECO:0007669"/>
    <property type="project" value="TreeGrafter"/>
</dbReference>
<evidence type="ECO:0000259" key="6">
    <source>
        <dbReference type="PROSITE" id="PS51741"/>
    </source>
</evidence>
<feature type="compositionally biased region" description="Polar residues" evidence="3">
    <location>
        <begin position="1086"/>
        <end position="1099"/>
    </location>
</feature>
<feature type="domain" description="F-BAR" evidence="6">
    <location>
        <begin position="8"/>
        <end position="543"/>
    </location>
</feature>
<dbReference type="GO" id="GO:0005737">
    <property type="term" value="C:cytoplasm"/>
    <property type="evidence" value="ECO:0007669"/>
    <property type="project" value="TreeGrafter"/>
</dbReference>
<dbReference type="PRINTS" id="PR01217">
    <property type="entry name" value="PRICHEXTENSN"/>
</dbReference>
<reference evidence="7 8" key="1">
    <citation type="journal article" date="2018" name="Evol. Lett.">
        <title>Horizontal gene cluster transfer increased hallucinogenic mushroom diversity.</title>
        <authorList>
            <person name="Reynolds H.T."/>
            <person name="Vijayakumar V."/>
            <person name="Gluck-Thaler E."/>
            <person name="Korotkin H.B."/>
            <person name="Matheny P.B."/>
            <person name="Slot J.C."/>
        </authorList>
    </citation>
    <scope>NUCLEOTIDE SEQUENCE [LARGE SCALE GENOMIC DNA]</scope>
    <source>
        <strain evidence="7 8">2631</strain>
    </source>
</reference>
<dbReference type="PROSITE" id="PS50186">
    <property type="entry name" value="DEP"/>
    <property type="match status" value="1"/>
</dbReference>
<dbReference type="InterPro" id="IPR027267">
    <property type="entry name" value="AH/BAR_dom_sf"/>
</dbReference>
<dbReference type="Gene3D" id="1.20.1270.60">
    <property type="entry name" value="Arfaptin homology (AH) domain/BAR domain"/>
    <property type="match status" value="2"/>
</dbReference>
<evidence type="ECO:0000256" key="3">
    <source>
        <dbReference type="SAM" id="MobiDB-lite"/>
    </source>
</evidence>
<keyword evidence="8" id="KW-1185">Reference proteome</keyword>
<dbReference type="GO" id="GO:0007010">
    <property type="term" value="P:cytoskeleton organization"/>
    <property type="evidence" value="ECO:0007669"/>
    <property type="project" value="TreeGrafter"/>
</dbReference>
<dbReference type="Gene3D" id="1.10.10.10">
    <property type="entry name" value="Winged helix-like DNA-binding domain superfamily/Winged helix DNA-binding domain"/>
    <property type="match status" value="1"/>
</dbReference>
<feature type="domain" description="DEP" evidence="4">
    <location>
        <begin position="325"/>
        <end position="405"/>
    </location>
</feature>
<feature type="domain" description="Rho-GAP" evidence="5">
    <location>
        <begin position="588"/>
        <end position="797"/>
    </location>
</feature>
<dbReference type="Pfam" id="PF00611">
    <property type="entry name" value="FCH"/>
    <property type="match status" value="1"/>
</dbReference>
<dbReference type="GO" id="GO:0005886">
    <property type="term" value="C:plasma membrane"/>
    <property type="evidence" value="ECO:0007669"/>
    <property type="project" value="TreeGrafter"/>
</dbReference>
<evidence type="ECO:0000259" key="4">
    <source>
        <dbReference type="PROSITE" id="PS50186"/>
    </source>
</evidence>
<dbReference type="InterPro" id="IPR036388">
    <property type="entry name" value="WH-like_DNA-bd_sf"/>
</dbReference>
<evidence type="ECO:0000313" key="8">
    <source>
        <dbReference type="Proteomes" id="UP000283269"/>
    </source>
</evidence>
<feature type="compositionally biased region" description="Acidic residues" evidence="3">
    <location>
        <begin position="1142"/>
        <end position="1151"/>
    </location>
</feature>
<feature type="compositionally biased region" description="Pro residues" evidence="3">
    <location>
        <begin position="923"/>
        <end position="942"/>
    </location>
</feature>
<evidence type="ECO:0008006" key="9">
    <source>
        <dbReference type="Google" id="ProtNLM"/>
    </source>
</evidence>
<dbReference type="PANTHER" id="PTHR23065:SF17">
    <property type="entry name" value="RHO-GTPASE-ACTIVATING PROTEIN RGD2"/>
    <property type="match status" value="1"/>
</dbReference>
<dbReference type="STRING" id="93625.A0A409XDF8"/>
<gene>
    <name evidence="7" type="ORF">CVT25_009471</name>
</gene>
<feature type="compositionally biased region" description="Low complexity" evidence="3">
    <location>
        <begin position="1116"/>
        <end position="1133"/>
    </location>
</feature>
<dbReference type="AlphaFoldDB" id="A0A409XDF8"/>
<feature type="compositionally biased region" description="Basic and acidic residues" evidence="3">
    <location>
        <begin position="255"/>
        <end position="267"/>
    </location>
</feature>
<evidence type="ECO:0000256" key="1">
    <source>
        <dbReference type="PROSITE-ProRule" id="PRU01077"/>
    </source>
</evidence>
<dbReference type="InterPro" id="IPR036390">
    <property type="entry name" value="WH_DNA-bd_sf"/>
</dbReference>
<dbReference type="PANTHER" id="PTHR23065">
    <property type="entry name" value="PROLINE-SERINE-THREONINE PHOSPHATASE INTERACTING PROTEIN 1"/>
    <property type="match status" value="1"/>
</dbReference>
<feature type="compositionally biased region" description="Polar residues" evidence="3">
    <location>
        <begin position="241"/>
        <end position="254"/>
    </location>
</feature>
<dbReference type="InterPro" id="IPR000591">
    <property type="entry name" value="DEP_dom"/>
</dbReference>
<dbReference type="FunCoup" id="A0A409XDF8">
    <property type="interactions" value="23"/>
</dbReference>
<dbReference type="GO" id="GO:0000935">
    <property type="term" value="C:division septum"/>
    <property type="evidence" value="ECO:0007669"/>
    <property type="project" value="TreeGrafter"/>
</dbReference>
<feature type="coiled-coil region" evidence="2">
    <location>
        <begin position="131"/>
        <end position="165"/>
    </location>
</feature>
<dbReference type="Gene3D" id="1.10.555.10">
    <property type="entry name" value="Rho GTPase activation protein"/>
    <property type="match status" value="1"/>
</dbReference>
<evidence type="ECO:0000313" key="7">
    <source>
        <dbReference type="EMBL" id="PPQ88707.1"/>
    </source>
</evidence>
<feature type="compositionally biased region" description="Pro residues" evidence="3">
    <location>
        <begin position="885"/>
        <end position="916"/>
    </location>
</feature>
<feature type="compositionally biased region" description="Basic and acidic residues" evidence="3">
    <location>
        <begin position="954"/>
        <end position="974"/>
    </location>
</feature>
<feature type="region of interest" description="Disordered" evidence="3">
    <location>
        <begin position="878"/>
        <end position="1151"/>
    </location>
</feature>
<comment type="caution">
    <text evidence="7">The sequence shown here is derived from an EMBL/GenBank/DDBJ whole genome shotgun (WGS) entry which is preliminary data.</text>
</comment>
<dbReference type="SMART" id="SM00055">
    <property type="entry name" value="FCH"/>
    <property type="match status" value="1"/>
</dbReference>
<protein>
    <recommendedName>
        <fullName evidence="9">Rho-GAP domain-containing protein</fullName>
    </recommendedName>
</protein>
<feature type="region of interest" description="Disordered" evidence="3">
    <location>
        <begin position="235"/>
        <end position="269"/>
    </location>
</feature>
<dbReference type="GO" id="GO:0005096">
    <property type="term" value="F:GTPase activator activity"/>
    <property type="evidence" value="ECO:0007669"/>
    <property type="project" value="TreeGrafter"/>
</dbReference>
<dbReference type="SUPFAM" id="SSF103657">
    <property type="entry name" value="BAR/IMD domain-like"/>
    <property type="match status" value="2"/>
</dbReference>
<dbReference type="InterPro" id="IPR031160">
    <property type="entry name" value="F_BAR_dom"/>
</dbReference>
<accession>A0A409XDF8</accession>
<feature type="compositionally biased region" description="Low complexity" evidence="3">
    <location>
        <begin position="1022"/>
        <end position="1036"/>
    </location>
</feature>
<evidence type="ECO:0000256" key="2">
    <source>
        <dbReference type="SAM" id="Coils"/>
    </source>
</evidence>
<dbReference type="InterPro" id="IPR000198">
    <property type="entry name" value="RhoGAP_dom"/>
</dbReference>
<dbReference type="InterPro" id="IPR001060">
    <property type="entry name" value="FCH_dom"/>
</dbReference>
<organism evidence="7 8">
    <name type="scientific">Psilocybe cyanescens</name>
    <dbReference type="NCBI Taxonomy" id="93625"/>
    <lineage>
        <taxon>Eukaryota</taxon>
        <taxon>Fungi</taxon>
        <taxon>Dikarya</taxon>
        <taxon>Basidiomycota</taxon>
        <taxon>Agaricomycotina</taxon>
        <taxon>Agaricomycetes</taxon>
        <taxon>Agaricomycetidae</taxon>
        <taxon>Agaricales</taxon>
        <taxon>Agaricineae</taxon>
        <taxon>Strophariaceae</taxon>
        <taxon>Psilocybe</taxon>
    </lineage>
</organism>
<dbReference type="Pfam" id="PF00620">
    <property type="entry name" value="RhoGAP"/>
    <property type="match status" value="1"/>
</dbReference>
<name>A0A409XDF8_PSICY</name>
<dbReference type="EMBL" id="NHYD01002045">
    <property type="protein sequence ID" value="PPQ88707.1"/>
    <property type="molecule type" value="Genomic_DNA"/>
</dbReference>
<dbReference type="InParanoid" id="A0A409XDF8"/>
<dbReference type="SUPFAM" id="SSF46785">
    <property type="entry name" value="Winged helix' DNA-binding domain"/>
    <property type="match status" value="1"/>
</dbReference>
<proteinExistence type="predicted"/>
<keyword evidence="1 2" id="KW-0175">Coiled coil</keyword>
<dbReference type="InterPro" id="IPR008936">
    <property type="entry name" value="Rho_GTPase_activation_prot"/>
</dbReference>
<feature type="region of interest" description="Disordered" evidence="3">
    <location>
        <begin position="172"/>
        <end position="221"/>
    </location>
</feature>
<dbReference type="Proteomes" id="UP000283269">
    <property type="component" value="Unassembled WGS sequence"/>
</dbReference>
<dbReference type="PROSITE" id="PS51741">
    <property type="entry name" value="F_BAR"/>
    <property type="match status" value="1"/>
</dbReference>
<dbReference type="SUPFAM" id="SSF48350">
    <property type="entry name" value="GTPase activation domain, GAP"/>
    <property type="match status" value="1"/>
</dbReference>